<comment type="caution">
    <text evidence="2">The sequence shown here is derived from an EMBL/GenBank/DDBJ whole genome shotgun (WGS) entry which is preliminary data.</text>
</comment>
<dbReference type="EMBL" id="AKHW03005770">
    <property type="protein sequence ID" value="KYO25469.1"/>
    <property type="molecule type" value="Genomic_DNA"/>
</dbReference>
<evidence type="ECO:0000313" key="2">
    <source>
        <dbReference type="EMBL" id="KYO25469.1"/>
    </source>
</evidence>
<dbReference type="AlphaFoldDB" id="A0A151MM05"/>
<name>A0A151MM05_ALLMI</name>
<keyword evidence="1" id="KW-0732">Signal</keyword>
<dbReference type="Proteomes" id="UP000050525">
    <property type="component" value="Unassembled WGS sequence"/>
</dbReference>
<feature type="signal peptide" evidence="1">
    <location>
        <begin position="1"/>
        <end position="27"/>
    </location>
</feature>
<proteinExistence type="predicted"/>
<evidence type="ECO:0000256" key="1">
    <source>
        <dbReference type="SAM" id="SignalP"/>
    </source>
</evidence>
<keyword evidence="3" id="KW-1185">Reference proteome</keyword>
<accession>A0A151MM05</accession>
<sequence>MSVPCSAAGAISYLGFLACVALGPTSLQPPGIARVFQQRSPLPPQQGLAQHRQPFGIASPISFSVAGLL</sequence>
<reference evidence="2 3" key="1">
    <citation type="journal article" date="2012" name="Genome Biol.">
        <title>Sequencing three crocodilian genomes to illuminate the evolution of archosaurs and amniotes.</title>
        <authorList>
            <person name="St John J.A."/>
            <person name="Braun E.L."/>
            <person name="Isberg S.R."/>
            <person name="Miles L.G."/>
            <person name="Chong A.Y."/>
            <person name="Gongora J."/>
            <person name="Dalzell P."/>
            <person name="Moran C."/>
            <person name="Bed'hom B."/>
            <person name="Abzhanov A."/>
            <person name="Burgess S.C."/>
            <person name="Cooksey A.M."/>
            <person name="Castoe T.A."/>
            <person name="Crawford N.G."/>
            <person name="Densmore L.D."/>
            <person name="Drew J.C."/>
            <person name="Edwards S.V."/>
            <person name="Faircloth B.C."/>
            <person name="Fujita M.K."/>
            <person name="Greenwold M.J."/>
            <person name="Hoffmann F.G."/>
            <person name="Howard J.M."/>
            <person name="Iguchi T."/>
            <person name="Janes D.E."/>
            <person name="Khan S.Y."/>
            <person name="Kohno S."/>
            <person name="de Koning A.J."/>
            <person name="Lance S.L."/>
            <person name="McCarthy F.M."/>
            <person name="McCormack J.E."/>
            <person name="Merchant M.E."/>
            <person name="Peterson D.G."/>
            <person name="Pollock D.D."/>
            <person name="Pourmand N."/>
            <person name="Raney B.J."/>
            <person name="Roessler K.A."/>
            <person name="Sanford J.R."/>
            <person name="Sawyer R.H."/>
            <person name="Schmidt C.J."/>
            <person name="Triplett E.W."/>
            <person name="Tuberville T.D."/>
            <person name="Venegas-Anaya M."/>
            <person name="Howard J.T."/>
            <person name="Jarvis E.D."/>
            <person name="Guillette L.J.Jr."/>
            <person name="Glenn T.C."/>
            <person name="Green R.E."/>
            <person name="Ray D.A."/>
        </authorList>
    </citation>
    <scope>NUCLEOTIDE SEQUENCE [LARGE SCALE GENOMIC DNA]</scope>
    <source>
        <strain evidence="2">KSC_2009_1</strain>
    </source>
</reference>
<evidence type="ECO:0000313" key="3">
    <source>
        <dbReference type="Proteomes" id="UP000050525"/>
    </source>
</evidence>
<feature type="chain" id="PRO_5007585257" evidence="1">
    <location>
        <begin position="28"/>
        <end position="69"/>
    </location>
</feature>
<organism evidence="2 3">
    <name type="scientific">Alligator mississippiensis</name>
    <name type="common">American alligator</name>
    <dbReference type="NCBI Taxonomy" id="8496"/>
    <lineage>
        <taxon>Eukaryota</taxon>
        <taxon>Metazoa</taxon>
        <taxon>Chordata</taxon>
        <taxon>Craniata</taxon>
        <taxon>Vertebrata</taxon>
        <taxon>Euteleostomi</taxon>
        <taxon>Archelosauria</taxon>
        <taxon>Archosauria</taxon>
        <taxon>Crocodylia</taxon>
        <taxon>Alligatoridae</taxon>
        <taxon>Alligatorinae</taxon>
        <taxon>Alligator</taxon>
    </lineage>
</organism>
<protein>
    <submittedName>
        <fullName evidence="2">Uncharacterized protein</fullName>
    </submittedName>
</protein>
<gene>
    <name evidence="2" type="ORF">Y1Q_0000136</name>
</gene>